<feature type="chain" id="PRO_5020896882" description="Late embryogenesis abundant protein" evidence="1">
    <location>
        <begin position="22"/>
        <end position="168"/>
    </location>
</feature>
<dbReference type="EMBL" id="SMAP01000001">
    <property type="protein sequence ID" value="TCT26112.1"/>
    <property type="molecule type" value="Genomic_DNA"/>
</dbReference>
<feature type="signal peptide" evidence="1">
    <location>
        <begin position="1"/>
        <end position="21"/>
    </location>
</feature>
<keyword evidence="3" id="KW-1185">Reference proteome</keyword>
<dbReference type="PROSITE" id="PS51257">
    <property type="entry name" value="PROKAR_LIPOPROTEIN"/>
    <property type="match status" value="1"/>
</dbReference>
<accession>A0A4V2V2S2</accession>
<dbReference type="OrthoDB" id="5954188at2"/>
<dbReference type="SUPFAM" id="SSF117070">
    <property type="entry name" value="LEA14-like"/>
    <property type="match status" value="1"/>
</dbReference>
<reference evidence="2 3" key="1">
    <citation type="submission" date="2019-03" db="EMBL/GenBank/DDBJ databases">
        <title>Genomic Encyclopedia of Type Strains, Phase IV (KMG-IV): sequencing the most valuable type-strain genomes for metagenomic binning, comparative biology and taxonomic classification.</title>
        <authorList>
            <person name="Goeker M."/>
        </authorList>
    </citation>
    <scope>NUCLEOTIDE SEQUENCE [LARGE SCALE GENOMIC DNA]</scope>
    <source>
        <strain evidence="2 3">DSM 13605</strain>
    </source>
</reference>
<organism evidence="2 3">
    <name type="scientific">Thermomonas haemolytica</name>
    <dbReference type="NCBI Taxonomy" id="141949"/>
    <lineage>
        <taxon>Bacteria</taxon>
        <taxon>Pseudomonadati</taxon>
        <taxon>Pseudomonadota</taxon>
        <taxon>Gammaproteobacteria</taxon>
        <taxon>Lysobacterales</taxon>
        <taxon>Lysobacteraceae</taxon>
        <taxon>Thermomonas</taxon>
    </lineage>
</organism>
<evidence type="ECO:0008006" key="4">
    <source>
        <dbReference type="Google" id="ProtNLM"/>
    </source>
</evidence>
<evidence type="ECO:0000313" key="3">
    <source>
        <dbReference type="Proteomes" id="UP000295414"/>
    </source>
</evidence>
<proteinExistence type="predicted"/>
<dbReference type="Proteomes" id="UP000295414">
    <property type="component" value="Unassembled WGS sequence"/>
</dbReference>
<sequence length="168" mass="17506">MRLPAFLSARLSPRIAALALAASLLGLSACSSGPVRRVSEPTASIQQLSVRADGQWDVQLRLQNYSSVPMRFDRTALALAFDNGPAARLDLQPGIDIGPESADVVNATLAPLPAGRARIAGALADGHGLSYTLSGSIDATPQDGKQKSWTIKRESALSPVPGLPGALR</sequence>
<dbReference type="AlphaFoldDB" id="A0A4V2V2S2"/>
<gene>
    <name evidence="2" type="ORF">EDC34_101439</name>
</gene>
<evidence type="ECO:0000313" key="2">
    <source>
        <dbReference type="EMBL" id="TCT26112.1"/>
    </source>
</evidence>
<protein>
    <recommendedName>
        <fullName evidence="4">Late embryogenesis abundant protein</fullName>
    </recommendedName>
</protein>
<name>A0A4V2V2S2_9GAMM</name>
<keyword evidence="1" id="KW-0732">Signal</keyword>
<evidence type="ECO:0000256" key="1">
    <source>
        <dbReference type="SAM" id="SignalP"/>
    </source>
</evidence>
<comment type="caution">
    <text evidence="2">The sequence shown here is derived from an EMBL/GenBank/DDBJ whole genome shotgun (WGS) entry which is preliminary data.</text>
</comment>
<dbReference type="RefSeq" id="WP_114959212.1">
    <property type="nucleotide sequence ID" value="NZ_MSZW01000034.1"/>
</dbReference>